<feature type="signal peptide" evidence="2">
    <location>
        <begin position="1"/>
        <end position="19"/>
    </location>
</feature>
<dbReference type="Proteomes" id="UP000249789">
    <property type="component" value="Unassembled WGS sequence"/>
</dbReference>
<dbReference type="EMBL" id="KZ824712">
    <property type="protein sequence ID" value="RAK71708.1"/>
    <property type="molecule type" value="Genomic_DNA"/>
</dbReference>
<sequence>MYFHLLALLGATNILTALADTTQLATPAVRTVTATEAVTGTDIVVGVTKSVPGETSGTPPFESVTSTVHPFHLTGCLSVLETAVPTSWWERMRTDPAFFSSEILAESSGSMPAWYSNLPTAARAILSSEEAMYASLLSSESALATGWDPNSTAGSPSASSAPSTVSSTRSKTSVSTGGAAVATGCWAMRIASVGGILGLALAL</sequence>
<feature type="chain" id="PRO_5034029634" evidence="2">
    <location>
        <begin position="20"/>
        <end position="203"/>
    </location>
</feature>
<gene>
    <name evidence="3" type="ORF">BO72DRAFT_453462</name>
</gene>
<keyword evidence="2" id="KW-0732">Signal</keyword>
<evidence type="ECO:0000313" key="3">
    <source>
        <dbReference type="EMBL" id="RAK71708.1"/>
    </source>
</evidence>
<evidence type="ECO:0000313" key="4">
    <source>
        <dbReference type="Proteomes" id="UP000249789"/>
    </source>
</evidence>
<name>A0A8G1RGH2_9EURO</name>
<protein>
    <submittedName>
        <fullName evidence="3">Uncharacterized protein</fullName>
    </submittedName>
</protein>
<reference evidence="3 4" key="1">
    <citation type="submission" date="2018-02" db="EMBL/GenBank/DDBJ databases">
        <title>The genomes of Aspergillus section Nigri reveals drivers in fungal speciation.</title>
        <authorList>
            <consortium name="DOE Joint Genome Institute"/>
            <person name="Vesth T.C."/>
            <person name="Nybo J."/>
            <person name="Theobald S."/>
            <person name="Brandl J."/>
            <person name="Frisvad J.C."/>
            <person name="Nielsen K.F."/>
            <person name="Lyhne E.K."/>
            <person name="Kogle M.E."/>
            <person name="Kuo A."/>
            <person name="Riley R."/>
            <person name="Clum A."/>
            <person name="Nolan M."/>
            <person name="Lipzen A."/>
            <person name="Salamov A."/>
            <person name="Henrissat B."/>
            <person name="Wiebenga A."/>
            <person name="De vries R.P."/>
            <person name="Grigoriev I.V."/>
            <person name="Mortensen U.H."/>
            <person name="Andersen M.R."/>
            <person name="Baker S.E."/>
        </authorList>
    </citation>
    <scope>NUCLEOTIDE SEQUENCE [LARGE SCALE GENOMIC DNA]</scope>
    <source>
        <strain evidence="3 4">CBS 313.89</strain>
    </source>
</reference>
<evidence type="ECO:0000256" key="1">
    <source>
        <dbReference type="SAM" id="MobiDB-lite"/>
    </source>
</evidence>
<dbReference type="GeneID" id="63863321"/>
<accession>A0A8G1RGH2</accession>
<evidence type="ECO:0000256" key="2">
    <source>
        <dbReference type="SAM" id="SignalP"/>
    </source>
</evidence>
<dbReference type="AlphaFoldDB" id="A0A8G1RGH2"/>
<dbReference type="VEuPathDB" id="FungiDB:BO72DRAFT_453462"/>
<proteinExistence type="predicted"/>
<keyword evidence="4" id="KW-1185">Reference proteome</keyword>
<dbReference type="OrthoDB" id="5419608at2759"/>
<feature type="region of interest" description="Disordered" evidence="1">
    <location>
        <begin position="148"/>
        <end position="175"/>
    </location>
</feature>
<organism evidence="3 4">
    <name type="scientific">Aspergillus fijiensis CBS 313.89</name>
    <dbReference type="NCBI Taxonomy" id="1448319"/>
    <lineage>
        <taxon>Eukaryota</taxon>
        <taxon>Fungi</taxon>
        <taxon>Dikarya</taxon>
        <taxon>Ascomycota</taxon>
        <taxon>Pezizomycotina</taxon>
        <taxon>Eurotiomycetes</taxon>
        <taxon>Eurotiomycetidae</taxon>
        <taxon>Eurotiales</taxon>
        <taxon>Aspergillaceae</taxon>
        <taxon>Aspergillus</taxon>
    </lineage>
</organism>
<dbReference type="RefSeq" id="XP_040795720.1">
    <property type="nucleotide sequence ID" value="XM_040945988.1"/>
</dbReference>